<name>A0A516NL93_9NOCA</name>
<dbReference type="GeneID" id="80333521"/>
<feature type="transmembrane region" description="Helical" evidence="1">
    <location>
        <begin position="30"/>
        <end position="59"/>
    </location>
</feature>
<gene>
    <name evidence="2" type="ORF">FOH10_14150</name>
</gene>
<keyword evidence="1" id="KW-0472">Membrane</keyword>
<organism evidence="2 3">
    <name type="scientific">Nocardia otitidiscaviarum</name>
    <dbReference type="NCBI Taxonomy" id="1823"/>
    <lineage>
        <taxon>Bacteria</taxon>
        <taxon>Bacillati</taxon>
        <taxon>Actinomycetota</taxon>
        <taxon>Actinomycetes</taxon>
        <taxon>Mycobacteriales</taxon>
        <taxon>Nocardiaceae</taxon>
        <taxon>Nocardia</taxon>
    </lineage>
</organism>
<dbReference type="RefSeq" id="WP_143981054.1">
    <property type="nucleotide sequence ID" value="NZ_CP041695.1"/>
</dbReference>
<accession>A0A516NL93</accession>
<protein>
    <submittedName>
        <fullName evidence="2">Uncharacterized protein</fullName>
    </submittedName>
</protein>
<feature type="transmembrane region" description="Helical" evidence="1">
    <location>
        <begin position="66"/>
        <end position="84"/>
    </location>
</feature>
<proteinExistence type="predicted"/>
<dbReference type="KEGG" id="nod:FOH10_14150"/>
<sequence length="160" mass="16459">MMNRSALLIGQLLVVLLALGVRVLAPGWWLVIVFMSLGVVAVIVLAPLLVAVSVAAALAPTLRPRSLLALTAADLSLLAFALTLPDFTDVPDRYPVPVATLATGDGEVSRAAADTFGTVAGCAVLAYVAAAALTVVFAVLDQRRTRRGTPPPGFTTLAVA</sequence>
<dbReference type="AlphaFoldDB" id="A0A516NL93"/>
<evidence type="ECO:0000313" key="3">
    <source>
        <dbReference type="Proteomes" id="UP000317039"/>
    </source>
</evidence>
<reference evidence="2 3" key="1">
    <citation type="submission" date="2019-07" db="EMBL/GenBank/DDBJ databases">
        <title>Complete Genome Sequence and Methylome Analysis of Nocardia otitidis-caviarum NEB252.</title>
        <authorList>
            <person name="Fomenkov A."/>
            <person name="Anton B.P."/>
            <person name="Vincze T."/>
            <person name="Roberts R.J."/>
        </authorList>
    </citation>
    <scope>NUCLEOTIDE SEQUENCE [LARGE SCALE GENOMIC DNA]</scope>
    <source>
        <strain evidence="2 3">NEB252</strain>
    </source>
</reference>
<evidence type="ECO:0000256" key="1">
    <source>
        <dbReference type="SAM" id="Phobius"/>
    </source>
</evidence>
<feature type="transmembrane region" description="Helical" evidence="1">
    <location>
        <begin position="116"/>
        <end position="140"/>
    </location>
</feature>
<dbReference type="Proteomes" id="UP000317039">
    <property type="component" value="Chromosome"/>
</dbReference>
<keyword evidence="1" id="KW-1133">Transmembrane helix</keyword>
<keyword evidence="1" id="KW-0812">Transmembrane</keyword>
<dbReference type="EMBL" id="CP041695">
    <property type="protein sequence ID" value="QDP79682.1"/>
    <property type="molecule type" value="Genomic_DNA"/>
</dbReference>
<evidence type="ECO:0000313" key="2">
    <source>
        <dbReference type="EMBL" id="QDP79682.1"/>
    </source>
</evidence>